<evidence type="ECO:0000259" key="1">
    <source>
        <dbReference type="Pfam" id="PF04738"/>
    </source>
</evidence>
<dbReference type="InterPro" id="IPR023809">
    <property type="entry name" value="Thiopep_bacteriocin_synth_dom"/>
</dbReference>
<dbReference type="Pfam" id="PF04738">
    <property type="entry name" value="Lant_dehydr_N"/>
    <property type="match status" value="2"/>
</dbReference>
<dbReference type="EMBL" id="CP019312">
    <property type="protein sequence ID" value="APX11359.1"/>
    <property type="molecule type" value="Genomic_DNA"/>
</dbReference>
<feature type="domain" description="Thiopeptide-type bacteriocin biosynthesis" evidence="2">
    <location>
        <begin position="705"/>
        <end position="957"/>
    </location>
</feature>
<evidence type="ECO:0008006" key="5">
    <source>
        <dbReference type="Google" id="ProtNLM"/>
    </source>
</evidence>
<accession>A0A1P8MTT0</accession>
<proteinExistence type="predicted"/>
<dbReference type="STRING" id="299262.BWR18_06450"/>
<gene>
    <name evidence="3" type="ORF">BWR18_06450</name>
</gene>
<dbReference type="Proteomes" id="UP000186336">
    <property type="component" value="Chromosome"/>
</dbReference>
<evidence type="ECO:0000313" key="4">
    <source>
        <dbReference type="Proteomes" id="UP000186336"/>
    </source>
</evidence>
<dbReference type="InterPro" id="IPR006827">
    <property type="entry name" value="Lant_deHydtase_N"/>
</dbReference>
<organism evidence="3 4">
    <name type="scientific">Tateyamaria omphalii</name>
    <dbReference type="NCBI Taxonomy" id="299262"/>
    <lineage>
        <taxon>Bacteria</taxon>
        <taxon>Pseudomonadati</taxon>
        <taxon>Pseudomonadota</taxon>
        <taxon>Alphaproteobacteria</taxon>
        <taxon>Rhodobacterales</taxon>
        <taxon>Roseobacteraceae</taxon>
        <taxon>Tateyamaria</taxon>
    </lineage>
</organism>
<dbReference type="KEGG" id="tom:BWR18_06450"/>
<evidence type="ECO:0000313" key="3">
    <source>
        <dbReference type="EMBL" id="APX11359.1"/>
    </source>
</evidence>
<protein>
    <recommendedName>
        <fullName evidence="5">Lantibiotic dehydratase N-terminal domain-containing protein</fullName>
    </recommendedName>
</protein>
<evidence type="ECO:0000259" key="2">
    <source>
        <dbReference type="Pfam" id="PF14028"/>
    </source>
</evidence>
<feature type="domain" description="Lantibiotic dehydratase N-terminal" evidence="1">
    <location>
        <begin position="66"/>
        <end position="335"/>
    </location>
</feature>
<reference evidence="3 4" key="1">
    <citation type="submission" date="2017-01" db="EMBL/GenBank/DDBJ databases">
        <title>Complete genome of Tateyamaria omphalii DOK1-4 isolated from seawater in Dokdo.</title>
        <authorList>
            <person name="Kim J.H."/>
            <person name="Chi W.-J."/>
        </authorList>
    </citation>
    <scope>NUCLEOTIDE SEQUENCE [LARGE SCALE GENOMIC DNA]</scope>
    <source>
        <strain evidence="3 4">DOK1-4</strain>
    </source>
</reference>
<dbReference type="AlphaFoldDB" id="A0A1P8MTT0"/>
<sequence length="982" mass="106555">MWRLPGCAALTAEAQAHLARAVADYLLSSTHADRTPPQSETFVRDIAHSILVTRPSVIDDLAAGRPVGAIAQFVRRTAQRATPRAAFAATCVAQNGPVQRRSVLRLSGAAAERLVTALCARLDANATLPLARHFSVGPADGFSSIWGEAMHGDTPLVRIRQPDPEERLVLDTLRRPHSLEQLTAALSDAFPEHTVSHAVRRLRDDGVVVPALRPIPTDLDLTDWTISTLDMHAPSDPLAANMRAIATALARIKTPDDATLPSVLHMVEALLPGTPGPKPPVTFDTARIGPLPQVAPKVLRDVQACVDTILHNFVGPNPVHAHLHQAMLARFDEGRHSLRRIMAAHFPNERTFGQVQTGTGADRFVARQAAENPGQPIDLSPFCQGLPKTDMPAGADGAALFLAAQSVGKDDIPLAELLGLRLGSADDYVARLTGPHGALNTLIVGDKVEGNGDDLTVDLLYEPSQSARDIVLRPRGAEAFLCLNGSGALDRPGAIAIDDIAVIVTEAAMWAVHMPTKRRIRFRLATAHDWMHPLQPRYYRLLGALAAPLSPRLPCLPQDETRLHHPELRLGRVIVTPERWWPSPAERQHLASLGRDTRLTCVQRMTSARALPRHVFVGRGDRRVPMDLECDGDMAALAAELAQTGTIIERRYPALGTLSMPDGHTVTGAEVMVRFSASHTPAPAAKAALTEPLDPTYEPVLGSILSLKIYGRQDRLLALLLDVLAPTLAQLETRALLAQWFFIRYADPDTHFRLRLFASQAGQANDLLRLVGAVLDRLMRDDQIDRWTVDPYRREWARYGGQAAMPHAETLFCADSQHAVRTIRALVAQGGYTPDAVRPAAVALLLAWHHALGLDKAASQTLLKRMCDRLRTATGAARGAHRAETSAVIAALRSGDMAGGATLDAGAARRLAHLAQTADFTTTIHDIATSLIHMSLNRLLPSWSREEEHRIYLAAHTALHACPQLWDQVAPSDHSGSRALAG</sequence>
<dbReference type="Pfam" id="PF14028">
    <property type="entry name" value="Lant_dehydr_C"/>
    <property type="match status" value="1"/>
</dbReference>
<keyword evidence="4" id="KW-1185">Reference proteome</keyword>
<feature type="domain" description="Lantibiotic dehydratase N-terminal" evidence="1">
    <location>
        <begin position="453"/>
        <end position="633"/>
    </location>
</feature>
<dbReference type="NCBIfam" id="TIGR03891">
    <property type="entry name" value="thiopep_ocin"/>
    <property type="match status" value="1"/>
</dbReference>
<name>A0A1P8MTT0_9RHOB</name>